<keyword evidence="11" id="KW-1185">Reference proteome</keyword>
<evidence type="ECO:0000256" key="3">
    <source>
        <dbReference type="ARBA" id="ARBA00022490"/>
    </source>
</evidence>
<keyword evidence="5" id="KW-0717">Septation</keyword>
<dbReference type="GO" id="GO:0030428">
    <property type="term" value="C:cell septum"/>
    <property type="evidence" value="ECO:0007669"/>
    <property type="project" value="TreeGrafter"/>
</dbReference>
<evidence type="ECO:0000256" key="4">
    <source>
        <dbReference type="ARBA" id="ARBA00022618"/>
    </source>
</evidence>
<dbReference type="GO" id="GO:0000917">
    <property type="term" value="P:division septum assembly"/>
    <property type="evidence" value="ECO:0007669"/>
    <property type="project" value="UniProtKB-KW"/>
</dbReference>
<dbReference type="SUPFAM" id="SSF102829">
    <property type="entry name" value="Cell division protein ZapA-like"/>
    <property type="match status" value="1"/>
</dbReference>
<evidence type="ECO:0000256" key="6">
    <source>
        <dbReference type="ARBA" id="ARBA00023306"/>
    </source>
</evidence>
<dbReference type="GO" id="GO:0032153">
    <property type="term" value="C:cell division site"/>
    <property type="evidence" value="ECO:0007669"/>
    <property type="project" value="TreeGrafter"/>
</dbReference>
<keyword evidence="6" id="KW-0131">Cell cycle</keyword>
<dbReference type="InterPro" id="IPR007838">
    <property type="entry name" value="Cell_div_ZapA-like"/>
</dbReference>
<dbReference type="GO" id="GO:0005829">
    <property type="term" value="C:cytosol"/>
    <property type="evidence" value="ECO:0007669"/>
    <property type="project" value="TreeGrafter"/>
</dbReference>
<comment type="function">
    <text evidence="7">Activator of cell division through the inhibition of FtsZ GTPase activity, therefore promoting FtsZ assembly into bundles of protofilaments necessary for the formation of the division Z ring. It is recruited early at mid-cell but it is not essential for cell division.</text>
</comment>
<protein>
    <recommendedName>
        <fullName evidence="2">Cell division protein ZapA</fullName>
    </recommendedName>
    <alternativeName>
        <fullName evidence="9">Z ring-associated protein ZapA</fullName>
    </alternativeName>
</protein>
<evidence type="ECO:0000313" key="11">
    <source>
        <dbReference type="Proteomes" id="UP001139263"/>
    </source>
</evidence>
<evidence type="ECO:0000256" key="5">
    <source>
        <dbReference type="ARBA" id="ARBA00023210"/>
    </source>
</evidence>
<reference evidence="10" key="1">
    <citation type="submission" date="2022-03" db="EMBL/GenBank/DDBJ databases">
        <title>Draft Genome Sequence of Firmicute Strain S0AB, a Heterotrophic Iron/Sulfur-Oxidizing Extreme Acidophile.</title>
        <authorList>
            <person name="Vergara E."/>
            <person name="Pakostova E."/>
            <person name="Johnson D.B."/>
            <person name="Holmes D.S."/>
        </authorList>
    </citation>
    <scope>NUCLEOTIDE SEQUENCE</scope>
    <source>
        <strain evidence="10">S0AB</strain>
    </source>
</reference>
<evidence type="ECO:0000256" key="1">
    <source>
        <dbReference type="ARBA" id="ARBA00004496"/>
    </source>
</evidence>
<dbReference type="PANTHER" id="PTHR34981">
    <property type="entry name" value="CELL DIVISION PROTEIN ZAPA"/>
    <property type="match status" value="1"/>
</dbReference>
<comment type="subcellular location">
    <subcellularLocation>
        <location evidence="1">Cytoplasm</location>
    </subcellularLocation>
</comment>
<dbReference type="GO" id="GO:0000921">
    <property type="term" value="P:septin ring assembly"/>
    <property type="evidence" value="ECO:0007669"/>
    <property type="project" value="TreeGrafter"/>
</dbReference>
<accession>A0A9X1V6E9</accession>
<keyword evidence="4 10" id="KW-0132">Cell division</keyword>
<sequence length="89" mass="9932">MVDVNDEQNRVKVTIFGQSYTLRGSGSSERLTRLAALVDGKMNALFDQNSRLDFQTLAVLTALNLAEEYDTISSEYDSLLSALELEIKK</sequence>
<comment type="subunit">
    <text evidence="8">Homodimer. Interacts with FtsZ.</text>
</comment>
<evidence type="ECO:0000256" key="8">
    <source>
        <dbReference type="ARBA" id="ARBA00026068"/>
    </source>
</evidence>
<evidence type="ECO:0000256" key="7">
    <source>
        <dbReference type="ARBA" id="ARBA00024910"/>
    </source>
</evidence>
<dbReference type="InterPro" id="IPR053712">
    <property type="entry name" value="Bac_CellDiv_Activator"/>
</dbReference>
<dbReference type="Proteomes" id="UP001139263">
    <property type="component" value="Unassembled WGS sequence"/>
</dbReference>
<name>A0A9X1V6E9_9BACL</name>
<dbReference type="GO" id="GO:0043093">
    <property type="term" value="P:FtsZ-dependent cytokinesis"/>
    <property type="evidence" value="ECO:0007669"/>
    <property type="project" value="TreeGrafter"/>
</dbReference>
<evidence type="ECO:0000313" key="10">
    <source>
        <dbReference type="EMBL" id="MCI0182042.1"/>
    </source>
</evidence>
<evidence type="ECO:0000256" key="9">
    <source>
        <dbReference type="ARBA" id="ARBA00033158"/>
    </source>
</evidence>
<organism evidence="10 11">
    <name type="scientific">Sulfoacidibacillus ferrooxidans</name>
    <dbReference type="NCBI Taxonomy" id="2005001"/>
    <lineage>
        <taxon>Bacteria</taxon>
        <taxon>Bacillati</taxon>
        <taxon>Bacillota</taxon>
        <taxon>Bacilli</taxon>
        <taxon>Bacillales</taxon>
        <taxon>Alicyclobacillaceae</taxon>
        <taxon>Sulfoacidibacillus</taxon>
    </lineage>
</organism>
<dbReference type="Pfam" id="PF05164">
    <property type="entry name" value="ZapA"/>
    <property type="match status" value="1"/>
</dbReference>
<dbReference type="PANTHER" id="PTHR34981:SF1">
    <property type="entry name" value="CELL DIVISION PROTEIN ZAPA"/>
    <property type="match status" value="1"/>
</dbReference>
<dbReference type="Gene3D" id="6.10.250.790">
    <property type="match status" value="1"/>
</dbReference>
<comment type="caution">
    <text evidence="10">The sequence shown here is derived from an EMBL/GenBank/DDBJ whole genome shotgun (WGS) entry which is preliminary data.</text>
</comment>
<keyword evidence="3" id="KW-0963">Cytoplasm</keyword>
<dbReference type="EMBL" id="JALBUF010000001">
    <property type="protein sequence ID" value="MCI0182042.1"/>
    <property type="molecule type" value="Genomic_DNA"/>
</dbReference>
<evidence type="ECO:0000256" key="2">
    <source>
        <dbReference type="ARBA" id="ARBA00015195"/>
    </source>
</evidence>
<proteinExistence type="predicted"/>
<dbReference type="InterPro" id="IPR036192">
    <property type="entry name" value="Cell_div_ZapA-like_sf"/>
</dbReference>
<gene>
    <name evidence="10" type="primary">zapA</name>
    <name evidence="10" type="ORF">MM817_00293</name>
</gene>
<dbReference type="AlphaFoldDB" id="A0A9X1V6E9"/>